<proteinExistence type="predicted"/>
<evidence type="ECO:0000313" key="4">
    <source>
        <dbReference type="Proteomes" id="UP001152523"/>
    </source>
</evidence>
<keyword evidence="4" id="KW-1185">Reference proteome</keyword>
<keyword evidence="1" id="KW-0812">Transmembrane</keyword>
<reference evidence="3" key="1">
    <citation type="submission" date="2022-07" db="EMBL/GenBank/DDBJ databases">
        <authorList>
            <person name="Macas J."/>
            <person name="Novak P."/>
            <person name="Neumann P."/>
        </authorList>
    </citation>
    <scope>NUCLEOTIDE SEQUENCE</scope>
</reference>
<dbReference type="EMBL" id="CAMAPF010000945">
    <property type="protein sequence ID" value="CAH9127035.1"/>
    <property type="molecule type" value="Genomic_DNA"/>
</dbReference>
<accession>A0AAV0EUX2</accession>
<name>A0AAV0EUX2_9ASTE</name>
<gene>
    <name evidence="2" type="ORF">CEPIT_LOCUS14752</name>
    <name evidence="3" type="ORF">CEPIT_LOCUS28001</name>
</gene>
<sequence length="129" mass="14114">MIFLPFSSSLTRYCGWLVVPIYAEPMSLDDKIASPHRRSHAAFSVAPSYKKLHPRGGDESPVSFSTILQRHRFLLIAMGLLTFICIVYLYFAVTLGSGDSCSGLTATEKAACLLERSGASLAAEEKLKL</sequence>
<comment type="caution">
    <text evidence="3">The sequence shown here is derived from an EMBL/GenBank/DDBJ whole genome shotgun (WGS) entry which is preliminary data.</text>
</comment>
<dbReference type="EMBL" id="CAMAPF010000104">
    <property type="protein sequence ID" value="CAH9099088.1"/>
    <property type="molecule type" value="Genomic_DNA"/>
</dbReference>
<dbReference type="PANTHER" id="PTHR34774:SF1">
    <property type="entry name" value="EPHRIN-A3 PROTEIN"/>
    <property type="match status" value="1"/>
</dbReference>
<dbReference type="Proteomes" id="UP001152523">
    <property type="component" value="Unassembled WGS sequence"/>
</dbReference>
<keyword evidence="1" id="KW-0472">Membrane</keyword>
<evidence type="ECO:0000313" key="2">
    <source>
        <dbReference type="EMBL" id="CAH9099088.1"/>
    </source>
</evidence>
<organism evidence="3 4">
    <name type="scientific">Cuscuta epithymum</name>
    <dbReference type="NCBI Taxonomy" id="186058"/>
    <lineage>
        <taxon>Eukaryota</taxon>
        <taxon>Viridiplantae</taxon>
        <taxon>Streptophyta</taxon>
        <taxon>Embryophyta</taxon>
        <taxon>Tracheophyta</taxon>
        <taxon>Spermatophyta</taxon>
        <taxon>Magnoliopsida</taxon>
        <taxon>eudicotyledons</taxon>
        <taxon>Gunneridae</taxon>
        <taxon>Pentapetalae</taxon>
        <taxon>asterids</taxon>
        <taxon>lamiids</taxon>
        <taxon>Solanales</taxon>
        <taxon>Convolvulaceae</taxon>
        <taxon>Cuscuteae</taxon>
        <taxon>Cuscuta</taxon>
        <taxon>Cuscuta subgen. Cuscuta</taxon>
    </lineage>
</organism>
<protein>
    <submittedName>
        <fullName evidence="3">Uncharacterized protein</fullName>
    </submittedName>
</protein>
<evidence type="ECO:0000313" key="3">
    <source>
        <dbReference type="EMBL" id="CAH9127035.1"/>
    </source>
</evidence>
<evidence type="ECO:0000256" key="1">
    <source>
        <dbReference type="SAM" id="Phobius"/>
    </source>
</evidence>
<keyword evidence="1" id="KW-1133">Transmembrane helix</keyword>
<dbReference type="PANTHER" id="PTHR34774">
    <property type="entry name" value="EPHRIN-A3 PROTEIN"/>
    <property type="match status" value="1"/>
</dbReference>
<feature type="transmembrane region" description="Helical" evidence="1">
    <location>
        <begin position="73"/>
        <end position="93"/>
    </location>
</feature>
<dbReference type="AlphaFoldDB" id="A0AAV0EUX2"/>